<dbReference type="EMBL" id="JACIEW010000010">
    <property type="protein sequence ID" value="MBB4053770.1"/>
    <property type="molecule type" value="Genomic_DNA"/>
</dbReference>
<gene>
    <name evidence="5" type="ORF">GGR20_003432</name>
</gene>
<comment type="caution">
    <text evidence="5">The sequence shown here is derived from an EMBL/GenBank/DDBJ whole genome shotgun (WGS) entry which is preliminary data.</text>
</comment>
<dbReference type="GO" id="GO:0089702">
    <property type="term" value="F:undecaprenyl-phosphate glucose phosphotransferase activity"/>
    <property type="evidence" value="ECO:0007669"/>
    <property type="project" value="TreeGrafter"/>
</dbReference>
<organism evidence="5 6">
    <name type="scientific">Devosia subaequoris</name>
    <dbReference type="NCBI Taxonomy" id="395930"/>
    <lineage>
        <taxon>Bacteria</taxon>
        <taxon>Pseudomonadati</taxon>
        <taxon>Pseudomonadota</taxon>
        <taxon>Alphaproteobacteria</taxon>
        <taxon>Hyphomicrobiales</taxon>
        <taxon>Devosiaceae</taxon>
        <taxon>Devosia</taxon>
    </lineage>
</organism>
<evidence type="ECO:0000313" key="6">
    <source>
        <dbReference type="Proteomes" id="UP000547011"/>
    </source>
</evidence>
<dbReference type="AlphaFoldDB" id="A0A7W6IRI3"/>
<evidence type="ECO:0000256" key="1">
    <source>
        <dbReference type="ARBA" id="ARBA00006464"/>
    </source>
</evidence>
<dbReference type="PANTHER" id="PTHR30576:SF21">
    <property type="entry name" value="UDP-GLUCOSE:UNDECAPRENYL-PHOSPHATE GLUCOSE-1-PHOSPHATE TRANSFERASE"/>
    <property type="match status" value="1"/>
</dbReference>
<reference evidence="5 6" key="1">
    <citation type="submission" date="2020-08" db="EMBL/GenBank/DDBJ databases">
        <title>Genomic Encyclopedia of Type Strains, Phase IV (KMG-IV): sequencing the most valuable type-strain genomes for metagenomic binning, comparative biology and taxonomic classification.</title>
        <authorList>
            <person name="Goeker M."/>
        </authorList>
    </citation>
    <scope>NUCLEOTIDE SEQUENCE [LARGE SCALE GENOMIC DNA]</scope>
    <source>
        <strain evidence="5 6">DSM 23447</strain>
    </source>
</reference>
<dbReference type="GO" id="GO:0000271">
    <property type="term" value="P:polysaccharide biosynthetic process"/>
    <property type="evidence" value="ECO:0007669"/>
    <property type="project" value="UniProtKB-KW"/>
</dbReference>
<evidence type="ECO:0000256" key="2">
    <source>
        <dbReference type="ARBA" id="ARBA00023169"/>
    </source>
</evidence>
<dbReference type="RefSeq" id="WP_246349714.1">
    <property type="nucleotide sequence ID" value="NZ_JACIEW010000010.1"/>
</dbReference>
<dbReference type="GO" id="GO:0009242">
    <property type="term" value="P:colanic acid biosynthetic process"/>
    <property type="evidence" value="ECO:0007669"/>
    <property type="project" value="TreeGrafter"/>
</dbReference>
<dbReference type="Pfam" id="PF02397">
    <property type="entry name" value="Bac_transf"/>
    <property type="match status" value="1"/>
</dbReference>
<keyword evidence="3" id="KW-0472">Membrane</keyword>
<protein>
    <submittedName>
        <fullName evidence="5">Lipopolysaccharide/colanic/teichoic acid biosynthesis glycosyltransferase</fullName>
    </submittedName>
</protein>
<sequence length="241" mass="26545">MLGQLEMPTLADATGEEREAGVTWHSGLPVNWKGGGSSQAPLDTFLKRALDVVGALVGICALGPLLIIVAVMIKASSPGPVLFRQRREGLNGRAFDALKFRSMREADCDASGVTQTRINDPRVTPVGRFIRKTSIDELPQLFNVLRGDMSLVGPRPHVANMLAGGRLYRDLVPYYGERLAMRPGITGWAQANGLRGPTRDPRLARERIDHDIAYIQNFSIWLDLKIIVMTIVREFFTGNGH</sequence>
<feature type="transmembrane region" description="Helical" evidence="3">
    <location>
        <begin position="52"/>
        <end position="73"/>
    </location>
</feature>
<dbReference type="Proteomes" id="UP000547011">
    <property type="component" value="Unassembled WGS sequence"/>
</dbReference>
<accession>A0A7W6IRI3</accession>
<evidence type="ECO:0000256" key="3">
    <source>
        <dbReference type="SAM" id="Phobius"/>
    </source>
</evidence>
<keyword evidence="3" id="KW-1133">Transmembrane helix</keyword>
<evidence type="ECO:0000313" key="5">
    <source>
        <dbReference type="EMBL" id="MBB4053770.1"/>
    </source>
</evidence>
<keyword evidence="6" id="KW-1185">Reference proteome</keyword>
<keyword evidence="5" id="KW-0808">Transferase</keyword>
<feature type="domain" description="Bacterial sugar transferase" evidence="4">
    <location>
        <begin position="47"/>
        <end position="233"/>
    </location>
</feature>
<proteinExistence type="inferred from homology"/>
<keyword evidence="2" id="KW-0270">Exopolysaccharide synthesis</keyword>
<name>A0A7W6IRI3_9HYPH</name>
<comment type="similarity">
    <text evidence="1">Belongs to the bacterial sugar transferase family.</text>
</comment>
<evidence type="ECO:0000259" key="4">
    <source>
        <dbReference type="Pfam" id="PF02397"/>
    </source>
</evidence>
<dbReference type="PANTHER" id="PTHR30576">
    <property type="entry name" value="COLANIC BIOSYNTHESIS UDP-GLUCOSE LIPID CARRIER TRANSFERASE"/>
    <property type="match status" value="1"/>
</dbReference>
<keyword evidence="3" id="KW-0812">Transmembrane</keyword>
<dbReference type="InterPro" id="IPR003362">
    <property type="entry name" value="Bact_transf"/>
</dbReference>